<evidence type="ECO:0000256" key="1">
    <source>
        <dbReference type="SAM" id="Phobius"/>
    </source>
</evidence>
<accession>A0A3E0HFN5</accession>
<feature type="transmembrane region" description="Helical" evidence="1">
    <location>
        <begin position="12"/>
        <end position="34"/>
    </location>
</feature>
<reference evidence="2 3" key="1">
    <citation type="submission" date="2018-08" db="EMBL/GenBank/DDBJ databases">
        <title>Genomic Encyclopedia of Archaeal and Bacterial Type Strains, Phase II (KMG-II): from individual species to whole genera.</title>
        <authorList>
            <person name="Goeker M."/>
        </authorList>
    </citation>
    <scope>NUCLEOTIDE SEQUENCE [LARGE SCALE GENOMIC DNA]</scope>
    <source>
        <strain evidence="2 3">DSM 45791</strain>
    </source>
</reference>
<protein>
    <submittedName>
        <fullName evidence="2">Uncharacterized protein</fullName>
    </submittedName>
</protein>
<evidence type="ECO:0000313" key="2">
    <source>
        <dbReference type="EMBL" id="REH43615.1"/>
    </source>
</evidence>
<dbReference type="RefSeq" id="WP_116177061.1">
    <property type="nucleotide sequence ID" value="NZ_CP144375.1"/>
</dbReference>
<dbReference type="Proteomes" id="UP000256269">
    <property type="component" value="Unassembled WGS sequence"/>
</dbReference>
<name>A0A3E0HFN5_9PSEU</name>
<organism evidence="2 3">
    <name type="scientific">Kutzneria buriramensis</name>
    <dbReference type="NCBI Taxonomy" id="1045776"/>
    <lineage>
        <taxon>Bacteria</taxon>
        <taxon>Bacillati</taxon>
        <taxon>Actinomycetota</taxon>
        <taxon>Actinomycetes</taxon>
        <taxon>Pseudonocardiales</taxon>
        <taxon>Pseudonocardiaceae</taxon>
        <taxon>Kutzneria</taxon>
    </lineage>
</organism>
<dbReference type="EMBL" id="QUNO01000009">
    <property type="protein sequence ID" value="REH43615.1"/>
    <property type="molecule type" value="Genomic_DNA"/>
</dbReference>
<dbReference type="AlphaFoldDB" id="A0A3E0HFN5"/>
<gene>
    <name evidence="2" type="ORF">BCF44_109158</name>
</gene>
<keyword evidence="1" id="KW-1133">Transmembrane helix</keyword>
<keyword evidence="1" id="KW-0812">Transmembrane</keyword>
<feature type="transmembrane region" description="Helical" evidence="1">
    <location>
        <begin position="46"/>
        <end position="68"/>
    </location>
</feature>
<proteinExistence type="predicted"/>
<keyword evidence="3" id="KW-1185">Reference proteome</keyword>
<keyword evidence="1" id="KW-0472">Membrane</keyword>
<comment type="caution">
    <text evidence="2">The sequence shown here is derived from an EMBL/GenBank/DDBJ whole genome shotgun (WGS) entry which is preliminary data.</text>
</comment>
<sequence length="108" mass="11292">MADRASTVDGVLHAVLSLVAFAAWLIIACCAVAAPAFAIHDRFGPIAGVVTAQVCAALVVAAAITWCARHLRTVAAATPACTCLDSPRPCRLHRAPELVGRHRREDAP</sequence>
<dbReference type="PROSITE" id="PS51257">
    <property type="entry name" value="PROKAR_LIPOPROTEIN"/>
    <property type="match status" value="1"/>
</dbReference>
<evidence type="ECO:0000313" key="3">
    <source>
        <dbReference type="Proteomes" id="UP000256269"/>
    </source>
</evidence>